<dbReference type="InterPro" id="IPR018586">
    <property type="entry name" value="Brinker_DNA-bd"/>
</dbReference>
<sequence length="306" mass="31828">MGRHLRSFTAAFKLQVIDYAEEHGKREAGRKYDVDEKRVRYWMNQKDALAATNRSRKAFRGKKCKYPQLESELVNYVVDTRRDGYAAAAEAMAENMLIRARAEAALATTGSEQDLPDLPVVPATSSQARVLQAPLNSLSPTMEDPETEDSTAQPPASTAGVTSTATSTGHSVKTSGRHRDVSLLHLGRAAPSSGGGAGSEASRTGSSNSMSVSVPNLSLTLGHTNESVAGLLETFAAVRRAGSSNAGGGGSSAANAAGALLPPAVSAAVAGGGSLFSRGSNNVSSLVRLALSSNFPDPPGFMSLFF</sequence>
<evidence type="ECO:0000313" key="3">
    <source>
        <dbReference type="EMBL" id="KAH8028698.1"/>
    </source>
</evidence>
<reference evidence="3" key="1">
    <citation type="journal article" date="2020" name="Cell">
        <title>Large-Scale Comparative Analyses of Tick Genomes Elucidate Their Genetic Diversity and Vector Capacities.</title>
        <authorList>
            <consortium name="Tick Genome and Microbiome Consortium (TIGMIC)"/>
            <person name="Jia N."/>
            <person name="Wang J."/>
            <person name="Shi W."/>
            <person name="Du L."/>
            <person name="Sun Y."/>
            <person name="Zhan W."/>
            <person name="Jiang J.F."/>
            <person name="Wang Q."/>
            <person name="Zhang B."/>
            <person name="Ji P."/>
            <person name="Bell-Sakyi L."/>
            <person name="Cui X.M."/>
            <person name="Yuan T.T."/>
            <person name="Jiang B.G."/>
            <person name="Yang W.F."/>
            <person name="Lam T.T."/>
            <person name="Chang Q.C."/>
            <person name="Ding S.J."/>
            <person name="Wang X.J."/>
            <person name="Zhu J.G."/>
            <person name="Ruan X.D."/>
            <person name="Zhao L."/>
            <person name="Wei J.T."/>
            <person name="Ye R.Z."/>
            <person name="Que T.C."/>
            <person name="Du C.H."/>
            <person name="Zhou Y.H."/>
            <person name="Cheng J.X."/>
            <person name="Dai P.F."/>
            <person name="Guo W.B."/>
            <person name="Han X.H."/>
            <person name="Huang E.J."/>
            <person name="Li L.F."/>
            <person name="Wei W."/>
            <person name="Gao Y.C."/>
            <person name="Liu J.Z."/>
            <person name="Shao H.Z."/>
            <person name="Wang X."/>
            <person name="Wang C.C."/>
            <person name="Yang T.C."/>
            <person name="Huo Q.B."/>
            <person name="Li W."/>
            <person name="Chen H.Y."/>
            <person name="Chen S.E."/>
            <person name="Zhou L.G."/>
            <person name="Ni X.B."/>
            <person name="Tian J.H."/>
            <person name="Sheng Y."/>
            <person name="Liu T."/>
            <person name="Pan Y.S."/>
            <person name="Xia L.Y."/>
            <person name="Li J."/>
            <person name="Zhao F."/>
            <person name="Cao W.C."/>
        </authorList>
    </citation>
    <scope>NUCLEOTIDE SEQUENCE</scope>
    <source>
        <strain evidence="3">Rmic-2018</strain>
    </source>
</reference>
<reference evidence="3" key="2">
    <citation type="submission" date="2021-09" db="EMBL/GenBank/DDBJ databases">
        <authorList>
            <person name="Jia N."/>
            <person name="Wang J."/>
            <person name="Shi W."/>
            <person name="Du L."/>
            <person name="Sun Y."/>
            <person name="Zhan W."/>
            <person name="Jiang J."/>
            <person name="Wang Q."/>
            <person name="Zhang B."/>
            <person name="Ji P."/>
            <person name="Sakyi L.B."/>
            <person name="Cui X."/>
            <person name="Yuan T."/>
            <person name="Jiang B."/>
            <person name="Yang W."/>
            <person name="Lam T.T.-Y."/>
            <person name="Chang Q."/>
            <person name="Ding S."/>
            <person name="Wang X."/>
            <person name="Zhu J."/>
            <person name="Ruan X."/>
            <person name="Zhao L."/>
            <person name="Wei J."/>
            <person name="Que T."/>
            <person name="Du C."/>
            <person name="Cheng J."/>
            <person name="Dai P."/>
            <person name="Han X."/>
            <person name="Huang E."/>
            <person name="Gao Y."/>
            <person name="Liu J."/>
            <person name="Shao H."/>
            <person name="Ye R."/>
            <person name="Li L."/>
            <person name="Wei W."/>
            <person name="Wang X."/>
            <person name="Wang C."/>
            <person name="Huo Q."/>
            <person name="Li W."/>
            <person name="Guo W."/>
            <person name="Chen H."/>
            <person name="Chen S."/>
            <person name="Zhou L."/>
            <person name="Zhou L."/>
            <person name="Ni X."/>
            <person name="Tian J."/>
            <person name="Zhou Y."/>
            <person name="Sheng Y."/>
            <person name="Liu T."/>
            <person name="Pan Y."/>
            <person name="Xia L."/>
            <person name="Li J."/>
            <person name="Zhao F."/>
            <person name="Cao W."/>
        </authorList>
    </citation>
    <scope>NUCLEOTIDE SEQUENCE</scope>
    <source>
        <strain evidence="3">Rmic-2018</strain>
        <tissue evidence="3">Larvae</tissue>
    </source>
</reference>
<proteinExistence type="predicted"/>
<organism evidence="3 4">
    <name type="scientific">Rhipicephalus microplus</name>
    <name type="common">Cattle tick</name>
    <name type="synonym">Boophilus microplus</name>
    <dbReference type="NCBI Taxonomy" id="6941"/>
    <lineage>
        <taxon>Eukaryota</taxon>
        <taxon>Metazoa</taxon>
        <taxon>Ecdysozoa</taxon>
        <taxon>Arthropoda</taxon>
        <taxon>Chelicerata</taxon>
        <taxon>Arachnida</taxon>
        <taxon>Acari</taxon>
        <taxon>Parasitiformes</taxon>
        <taxon>Ixodida</taxon>
        <taxon>Ixodoidea</taxon>
        <taxon>Ixodidae</taxon>
        <taxon>Rhipicephalinae</taxon>
        <taxon>Rhipicephalus</taxon>
        <taxon>Boophilus</taxon>
    </lineage>
</organism>
<protein>
    <recommendedName>
        <fullName evidence="2">Brinker DNA-binding domain-containing protein</fullName>
    </recommendedName>
</protein>
<dbReference type="Proteomes" id="UP000821866">
    <property type="component" value="Chromosome 4"/>
</dbReference>
<comment type="caution">
    <text evidence="3">The sequence shown here is derived from an EMBL/GenBank/DDBJ whole genome shotgun (WGS) entry which is preliminary data.</text>
</comment>
<dbReference type="EMBL" id="JABSTU010000006">
    <property type="protein sequence ID" value="KAH8028698.1"/>
    <property type="molecule type" value="Genomic_DNA"/>
</dbReference>
<dbReference type="Pfam" id="PF09607">
    <property type="entry name" value="BrkDBD"/>
    <property type="match status" value="1"/>
</dbReference>
<accession>A0A9J6E388</accession>
<dbReference type="VEuPathDB" id="VectorBase:LOC119167411"/>
<dbReference type="Gene3D" id="1.10.10.60">
    <property type="entry name" value="Homeodomain-like"/>
    <property type="match status" value="1"/>
</dbReference>
<gene>
    <name evidence="3" type="ORF">HPB51_018122</name>
</gene>
<name>A0A9J6E388_RHIMP</name>
<feature type="domain" description="Brinker DNA-binding" evidence="2">
    <location>
        <begin position="6"/>
        <end position="49"/>
    </location>
</feature>
<evidence type="ECO:0000313" key="4">
    <source>
        <dbReference type="Proteomes" id="UP000821866"/>
    </source>
</evidence>
<dbReference type="AlphaFoldDB" id="A0A9J6E388"/>
<keyword evidence="4" id="KW-1185">Reference proteome</keyword>
<feature type="region of interest" description="Disordered" evidence="1">
    <location>
        <begin position="137"/>
        <end position="212"/>
    </location>
</feature>
<evidence type="ECO:0000259" key="2">
    <source>
        <dbReference type="Pfam" id="PF09607"/>
    </source>
</evidence>
<evidence type="ECO:0000256" key="1">
    <source>
        <dbReference type="SAM" id="MobiDB-lite"/>
    </source>
</evidence>
<feature type="compositionally biased region" description="Low complexity" evidence="1">
    <location>
        <begin position="156"/>
        <end position="172"/>
    </location>
</feature>